<dbReference type="PANTHER" id="PTHR43968:SF6">
    <property type="entry name" value="GLUTATHIONE S-TRANSFERASE OMEGA"/>
    <property type="match status" value="1"/>
</dbReference>
<keyword evidence="7" id="KW-1185">Reference proteome</keyword>
<dbReference type="PANTHER" id="PTHR43968">
    <property type="match status" value="1"/>
</dbReference>
<dbReference type="EMBL" id="JAWDGP010001540">
    <property type="protein sequence ID" value="KAK3790457.1"/>
    <property type="molecule type" value="Genomic_DNA"/>
</dbReference>
<evidence type="ECO:0000259" key="5">
    <source>
        <dbReference type="PROSITE" id="PS50405"/>
    </source>
</evidence>
<dbReference type="Gene3D" id="1.20.1050.10">
    <property type="match status" value="1"/>
</dbReference>
<keyword evidence="2 3" id="KW-0560">Oxidoreductase</keyword>
<dbReference type="SFLD" id="SFLDS00019">
    <property type="entry name" value="Glutathione_Transferase_(cytos"/>
    <property type="match status" value="1"/>
</dbReference>
<dbReference type="AlphaFoldDB" id="A0AAE1E1F5"/>
<proteinExistence type="inferred from homology"/>
<evidence type="ECO:0000256" key="2">
    <source>
        <dbReference type="ARBA" id="ARBA00023002"/>
    </source>
</evidence>
<dbReference type="InterPro" id="IPR005442">
    <property type="entry name" value="GST_omega"/>
</dbReference>
<dbReference type="InterPro" id="IPR004045">
    <property type="entry name" value="Glutathione_S-Trfase_N"/>
</dbReference>
<gene>
    <name evidence="6" type="ORF">RRG08_015926</name>
</gene>
<organism evidence="6 7">
    <name type="scientific">Elysia crispata</name>
    <name type="common">lettuce slug</name>
    <dbReference type="NCBI Taxonomy" id="231223"/>
    <lineage>
        <taxon>Eukaryota</taxon>
        <taxon>Metazoa</taxon>
        <taxon>Spiralia</taxon>
        <taxon>Lophotrochozoa</taxon>
        <taxon>Mollusca</taxon>
        <taxon>Gastropoda</taxon>
        <taxon>Heterobranchia</taxon>
        <taxon>Euthyneura</taxon>
        <taxon>Panpulmonata</taxon>
        <taxon>Sacoglossa</taxon>
        <taxon>Placobranchoidea</taxon>
        <taxon>Plakobranchidae</taxon>
        <taxon>Elysia</taxon>
    </lineage>
</organism>
<dbReference type="EC" id="2.5.1.18" evidence="3"/>
<dbReference type="GO" id="GO:0050610">
    <property type="term" value="F:methylarsonate reductase activity"/>
    <property type="evidence" value="ECO:0007669"/>
    <property type="project" value="UniProtKB-UniRule"/>
</dbReference>
<dbReference type="InterPro" id="IPR010987">
    <property type="entry name" value="Glutathione-S-Trfase_C-like"/>
</dbReference>
<dbReference type="InterPro" id="IPR040079">
    <property type="entry name" value="Glutathione_S-Trfase"/>
</dbReference>
<comment type="catalytic activity">
    <reaction evidence="3">
        <text>L-dehydroascorbate + 2 glutathione = glutathione disulfide + L-ascorbate</text>
        <dbReference type="Rhea" id="RHEA:24424"/>
        <dbReference type="ChEBI" id="CHEBI:38290"/>
        <dbReference type="ChEBI" id="CHEBI:57925"/>
        <dbReference type="ChEBI" id="CHEBI:58297"/>
        <dbReference type="ChEBI" id="CHEBI:58539"/>
        <dbReference type="EC" id="1.8.5.1"/>
    </reaction>
</comment>
<dbReference type="Gene3D" id="3.40.30.10">
    <property type="entry name" value="Glutaredoxin"/>
    <property type="match status" value="1"/>
</dbReference>
<evidence type="ECO:0000313" key="7">
    <source>
        <dbReference type="Proteomes" id="UP001283361"/>
    </source>
</evidence>
<dbReference type="EC" id="1.20.4.2" evidence="3"/>
<dbReference type="GO" id="GO:0004364">
    <property type="term" value="F:glutathione transferase activity"/>
    <property type="evidence" value="ECO:0007669"/>
    <property type="project" value="UniProtKB-UniRule"/>
</dbReference>
<dbReference type="InterPro" id="IPR050983">
    <property type="entry name" value="GST_Omega/HSP26"/>
</dbReference>
<dbReference type="PROSITE" id="PS50405">
    <property type="entry name" value="GST_CTER"/>
    <property type="match status" value="1"/>
</dbReference>
<comment type="caution">
    <text evidence="6">The sequence shown here is derived from an EMBL/GenBank/DDBJ whole genome shotgun (WGS) entry which is preliminary data.</text>
</comment>
<name>A0AAE1E1F5_9GAST</name>
<dbReference type="SUPFAM" id="SSF52833">
    <property type="entry name" value="Thioredoxin-like"/>
    <property type="match status" value="1"/>
</dbReference>
<comment type="function">
    <text evidence="3">Exhibits glutathione-dependent thiol transferase activity. Has high dehydroascorbate reductase activity and may contribute to the recycling of ascorbic acid. Participates in the biotransformation of inorganic arsenic and reduces monomethylarsonic acid (MMA).</text>
</comment>
<evidence type="ECO:0000256" key="1">
    <source>
        <dbReference type="ARBA" id="ARBA00011067"/>
    </source>
</evidence>
<dbReference type="PRINTS" id="PR01625">
    <property type="entry name" value="GSTRNSFRASEO"/>
</dbReference>
<dbReference type="SFLD" id="SFLDG00358">
    <property type="entry name" value="Main_(cytGST)"/>
    <property type="match status" value="1"/>
</dbReference>
<comment type="catalytic activity">
    <reaction evidence="3">
        <text>methylarsonate + 2 glutathione + H(+) = methylarsonous acid + glutathione disulfide + H2O</text>
        <dbReference type="Rhea" id="RHEA:15969"/>
        <dbReference type="ChEBI" id="CHEBI:15377"/>
        <dbReference type="ChEBI" id="CHEBI:15378"/>
        <dbReference type="ChEBI" id="CHEBI:17826"/>
        <dbReference type="ChEBI" id="CHEBI:33409"/>
        <dbReference type="ChEBI" id="CHEBI:57925"/>
        <dbReference type="ChEBI" id="CHEBI:58297"/>
        <dbReference type="EC" id="1.20.4.2"/>
    </reaction>
</comment>
<evidence type="ECO:0000259" key="4">
    <source>
        <dbReference type="PROSITE" id="PS50404"/>
    </source>
</evidence>
<keyword evidence="3" id="KW-0808">Transferase</keyword>
<reference evidence="6" key="1">
    <citation type="journal article" date="2023" name="G3 (Bethesda)">
        <title>A reference genome for the long-term kleptoplast-retaining sea slug Elysia crispata morphotype clarki.</title>
        <authorList>
            <person name="Eastman K.E."/>
            <person name="Pendleton A.L."/>
            <person name="Shaikh M.A."/>
            <person name="Suttiyut T."/>
            <person name="Ogas R."/>
            <person name="Tomko P."/>
            <person name="Gavelis G."/>
            <person name="Widhalm J.R."/>
            <person name="Wisecaver J.H."/>
        </authorList>
    </citation>
    <scope>NUCLEOTIDE SEQUENCE</scope>
    <source>
        <strain evidence="6">ECLA1</strain>
    </source>
</reference>
<dbReference type="FunFam" id="1.20.1050.10:FF:000009">
    <property type="entry name" value="Glutathione S-transferase omega-1"/>
    <property type="match status" value="1"/>
</dbReference>
<dbReference type="Pfam" id="PF13409">
    <property type="entry name" value="GST_N_2"/>
    <property type="match status" value="1"/>
</dbReference>
<evidence type="ECO:0000256" key="3">
    <source>
        <dbReference type="RuleBase" id="RU368071"/>
    </source>
</evidence>
<sequence>MSQKTYYSQGSSFPATKPGVLRIYSMRFCPYAQRTRLVLNHKNIPHEIVNIKLKNKPDWFLALNPLGQVPVLQIDDKIVPESTADCDWLDDVYPENRLQSADPYRRAWDRVLTEYISKVSASFRGALLSNDPSEIQTNIEGVKKHLQFYEDKLKARGDGPFFGGSKPCIFDFMFWPTFVRLPFIAIIKENPAANIDENEFPTLETWAKAMKELPAIKDDGFDIERQAKFFRGHVKGAPDYDMFLGK</sequence>
<accession>A0AAE1E1F5</accession>
<dbReference type="FunFam" id="3.40.30.10:FF:000123">
    <property type="entry name" value="Glutathione transferase o1"/>
    <property type="match status" value="1"/>
</dbReference>
<feature type="domain" description="GST N-terminal" evidence="4">
    <location>
        <begin position="19"/>
        <end position="97"/>
    </location>
</feature>
<evidence type="ECO:0000313" key="6">
    <source>
        <dbReference type="EMBL" id="KAK3790457.1"/>
    </source>
</evidence>
<comment type="similarity">
    <text evidence="1 3">Belongs to the GST superfamily. Omega family.</text>
</comment>
<dbReference type="InterPro" id="IPR036282">
    <property type="entry name" value="Glutathione-S-Trfase_C_sf"/>
</dbReference>
<feature type="domain" description="GST C-terminal" evidence="5">
    <location>
        <begin position="102"/>
        <end position="230"/>
    </location>
</feature>
<dbReference type="EC" id="1.8.5.1" evidence="3"/>
<dbReference type="PROSITE" id="PS50404">
    <property type="entry name" value="GST_NTER"/>
    <property type="match status" value="1"/>
</dbReference>
<comment type="catalytic activity">
    <reaction evidence="3">
        <text>RX + glutathione = an S-substituted glutathione + a halide anion + H(+)</text>
        <dbReference type="Rhea" id="RHEA:16437"/>
        <dbReference type="ChEBI" id="CHEBI:15378"/>
        <dbReference type="ChEBI" id="CHEBI:16042"/>
        <dbReference type="ChEBI" id="CHEBI:17792"/>
        <dbReference type="ChEBI" id="CHEBI:57925"/>
        <dbReference type="ChEBI" id="CHEBI:90779"/>
        <dbReference type="EC" id="2.5.1.18"/>
    </reaction>
</comment>
<dbReference type="GO" id="GO:0005737">
    <property type="term" value="C:cytoplasm"/>
    <property type="evidence" value="ECO:0007669"/>
    <property type="project" value="InterPro"/>
</dbReference>
<dbReference type="Proteomes" id="UP001283361">
    <property type="component" value="Unassembled WGS sequence"/>
</dbReference>
<dbReference type="SUPFAM" id="SSF47616">
    <property type="entry name" value="GST C-terminal domain-like"/>
    <property type="match status" value="1"/>
</dbReference>
<protein>
    <recommendedName>
        <fullName evidence="3">Glutathione S-transferase omega</fullName>
        <shortName evidence="3">GSTO</shortName>
        <ecNumber evidence="3">1.20.4.2</ecNumber>
        <ecNumber evidence="3">1.8.5.1</ecNumber>
        <ecNumber evidence="3">2.5.1.18</ecNumber>
    </recommendedName>
    <alternativeName>
        <fullName evidence="3">Glutathione-dependent dehydroascorbate reductase</fullName>
    </alternativeName>
    <alternativeName>
        <fullName evidence="3">Monomethylarsonic acid reductase</fullName>
    </alternativeName>
</protein>
<dbReference type="InterPro" id="IPR036249">
    <property type="entry name" value="Thioredoxin-like_sf"/>
</dbReference>
<dbReference type="GO" id="GO:0045174">
    <property type="term" value="F:glutathione dehydrogenase (ascorbate) activity"/>
    <property type="evidence" value="ECO:0007669"/>
    <property type="project" value="UniProtKB-UniRule"/>
</dbReference>
<dbReference type="GO" id="GO:0006749">
    <property type="term" value="P:glutathione metabolic process"/>
    <property type="evidence" value="ECO:0007669"/>
    <property type="project" value="UniProtKB-UniRule"/>
</dbReference>